<dbReference type="InterPro" id="IPR036188">
    <property type="entry name" value="FAD/NAD-bd_sf"/>
</dbReference>
<dbReference type="EC" id="1.4.3.3" evidence="6"/>
<dbReference type="InterPro" id="IPR023209">
    <property type="entry name" value="DAO"/>
</dbReference>
<dbReference type="Gene3D" id="3.30.9.10">
    <property type="entry name" value="D-Amino Acid Oxidase, subunit A, domain 2"/>
    <property type="match status" value="2"/>
</dbReference>
<evidence type="ECO:0000256" key="2">
    <source>
        <dbReference type="ARBA" id="ARBA00006730"/>
    </source>
</evidence>
<feature type="domain" description="FAD dependent oxidoreductase" evidence="9">
    <location>
        <begin position="13"/>
        <end position="310"/>
    </location>
</feature>
<keyword evidence="4" id="KW-0274">FAD</keyword>
<evidence type="ECO:0000313" key="10">
    <source>
        <dbReference type="EMBL" id="QPC42610.1"/>
    </source>
</evidence>
<dbReference type="RefSeq" id="WP_213163845.1">
    <property type="nucleotide sequence ID" value="NZ_CP058214.1"/>
</dbReference>
<evidence type="ECO:0000256" key="1">
    <source>
        <dbReference type="ARBA" id="ARBA00001974"/>
    </source>
</evidence>
<comment type="catalytic activity">
    <reaction evidence="8">
        <text>a D-alpha-amino acid + O2 + H2O = a 2-oxocarboxylate + H2O2 + NH4(+)</text>
        <dbReference type="Rhea" id="RHEA:21816"/>
        <dbReference type="ChEBI" id="CHEBI:15377"/>
        <dbReference type="ChEBI" id="CHEBI:15379"/>
        <dbReference type="ChEBI" id="CHEBI:16240"/>
        <dbReference type="ChEBI" id="CHEBI:28938"/>
        <dbReference type="ChEBI" id="CHEBI:35179"/>
        <dbReference type="ChEBI" id="CHEBI:59871"/>
        <dbReference type="EC" id="1.4.3.3"/>
    </reaction>
    <physiologicalReaction direction="left-to-right" evidence="8">
        <dbReference type="Rhea" id="RHEA:21817"/>
    </physiologicalReaction>
</comment>
<evidence type="ECO:0000256" key="4">
    <source>
        <dbReference type="ARBA" id="ARBA00022827"/>
    </source>
</evidence>
<evidence type="ECO:0000256" key="7">
    <source>
        <dbReference type="ARBA" id="ARBA00039751"/>
    </source>
</evidence>
<dbReference type="SUPFAM" id="SSF51971">
    <property type="entry name" value="Nucleotide-binding domain"/>
    <property type="match status" value="1"/>
</dbReference>
<name>A0A7S8C3B3_9HYPH</name>
<dbReference type="EMBL" id="CP058214">
    <property type="protein sequence ID" value="QPC42610.1"/>
    <property type="molecule type" value="Genomic_DNA"/>
</dbReference>
<dbReference type="GO" id="GO:0003884">
    <property type="term" value="F:D-amino-acid oxidase activity"/>
    <property type="evidence" value="ECO:0007669"/>
    <property type="project" value="UniProtKB-EC"/>
</dbReference>
<dbReference type="Gene3D" id="3.50.50.60">
    <property type="entry name" value="FAD/NAD(P)-binding domain"/>
    <property type="match status" value="1"/>
</dbReference>
<evidence type="ECO:0000259" key="9">
    <source>
        <dbReference type="Pfam" id="PF01266"/>
    </source>
</evidence>
<sequence>MTAPCPAPELISVLGAGVSGLCAATALSGRGLAVEVVVPGDAAPPASHLAGGMLAPFCEGEVAPDTVIRGGQRALDWWARHVPGVERRGTLVIAPPRDASELDRFARATRGHRLADPSQIEPALEGRFSRALFFADEAHLDPRKALAHLRDRLVARGVAFHDGPPRGRIVDCRGMGARDRLGDLRAVRGEMLELHTGEVALSRPVRLLHPRFPCYIVPRGKGRFMVGATMVESAHAGGVTARATMELLSAAYTVHPAFAEAEVTASGAGLRPAFPDNVPAIRREDDRFHINGMYRHGFLMAPVLSETLAHTLTQEMTHAH</sequence>
<evidence type="ECO:0000256" key="6">
    <source>
        <dbReference type="ARBA" id="ARBA00039101"/>
    </source>
</evidence>
<dbReference type="Pfam" id="PF01266">
    <property type="entry name" value="DAO"/>
    <property type="match status" value="1"/>
</dbReference>
<dbReference type="InterPro" id="IPR006076">
    <property type="entry name" value="FAD-dep_OxRdtase"/>
</dbReference>
<comment type="cofactor">
    <cofactor evidence="1">
        <name>FAD</name>
        <dbReference type="ChEBI" id="CHEBI:57692"/>
    </cofactor>
</comment>
<evidence type="ECO:0000256" key="8">
    <source>
        <dbReference type="ARBA" id="ARBA00049547"/>
    </source>
</evidence>
<comment type="similarity">
    <text evidence="2">Belongs to the DAMOX/DASOX family.</text>
</comment>
<dbReference type="Proteomes" id="UP000593594">
    <property type="component" value="Chromosome"/>
</dbReference>
<dbReference type="PANTHER" id="PTHR11530:SF11">
    <property type="entry name" value="D-ASPARTATE OXIDASE"/>
    <property type="match status" value="1"/>
</dbReference>
<evidence type="ECO:0000256" key="3">
    <source>
        <dbReference type="ARBA" id="ARBA00022630"/>
    </source>
</evidence>
<accession>A0A7S8C3B3</accession>
<dbReference type="SUPFAM" id="SSF54373">
    <property type="entry name" value="FAD-linked reductases, C-terminal domain"/>
    <property type="match status" value="1"/>
</dbReference>
<gene>
    <name evidence="10" type="ORF">HW532_07790</name>
</gene>
<protein>
    <recommendedName>
        <fullName evidence="7">D-amino-acid oxidase</fullName>
        <ecNumber evidence="6">1.4.3.3</ecNumber>
    </recommendedName>
</protein>
<evidence type="ECO:0000313" key="11">
    <source>
        <dbReference type="Proteomes" id="UP000593594"/>
    </source>
</evidence>
<keyword evidence="3" id="KW-0285">Flavoprotein</keyword>
<organism evidence="10 11">
    <name type="scientific">Kaustia mangrovi</name>
    <dbReference type="NCBI Taxonomy" id="2593653"/>
    <lineage>
        <taxon>Bacteria</taxon>
        <taxon>Pseudomonadati</taxon>
        <taxon>Pseudomonadota</taxon>
        <taxon>Alphaproteobacteria</taxon>
        <taxon>Hyphomicrobiales</taxon>
        <taxon>Parvibaculaceae</taxon>
        <taxon>Kaustia</taxon>
    </lineage>
</organism>
<proteinExistence type="inferred from homology"/>
<evidence type="ECO:0000256" key="5">
    <source>
        <dbReference type="ARBA" id="ARBA00023002"/>
    </source>
</evidence>
<dbReference type="AlphaFoldDB" id="A0A7S8C3B3"/>
<keyword evidence="5" id="KW-0560">Oxidoreductase</keyword>
<reference evidence="10 11" key="1">
    <citation type="submission" date="2020-06" db="EMBL/GenBank/DDBJ databases">
        <title>Genome sequence of 2 isolates from Red Sea Mangroves.</title>
        <authorList>
            <person name="Sefrji F."/>
            <person name="Michoud G."/>
            <person name="Merlino G."/>
            <person name="Daffonchio D."/>
        </authorList>
    </citation>
    <scope>NUCLEOTIDE SEQUENCE [LARGE SCALE GENOMIC DNA]</scope>
    <source>
        <strain evidence="10 11">R1DC25</strain>
    </source>
</reference>
<dbReference type="GO" id="GO:0046416">
    <property type="term" value="P:D-amino acid metabolic process"/>
    <property type="evidence" value="ECO:0007669"/>
    <property type="project" value="InterPro"/>
</dbReference>
<dbReference type="PANTHER" id="PTHR11530">
    <property type="entry name" value="D-AMINO ACID OXIDASE"/>
    <property type="match status" value="1"/>
</dbReference>
<keyword evidence="11" id="KW-1185">Reference proteome</keyword>
<dbReference type="GO" id="GO:0071949">
    <property type="term" value="F:FAD binding"/>
    <property type="evidence" value="ECO:0007669"/>
    <property type="project" value="InterPro"/>
</dbReference>
<dbReference type="KEGG" id="kmn:HW532_07790"/>